<gene>
    <name evidence="1" type="ORF">XELAEV_18021538mg</name>
</gene>
<dbReference type="AlphaFoldDB" id="A0A974D9D5"/>
<name>A0A974D9D5_XENLA</name>
<dbReference type="EMBL" id="CM004471">
    <property type="protein sequence ID" value="OCT87839.1"/>
    <property type="molecule type" value="Genomic_DNA"/>
</dbReference>
<dbReference type="Proteomes" id="UP000694892">
    <property type="component" value="Chromosome 3S"/>
</dbReference>
<evidence type="ECO:0000313" key="2">
    <source>
        <dbReference type="Proteomes" id="UP000694892"/>
    </source>
</evidence>
<sequence length="70" mass="7714">MHFSADIPRASLRLKVCQLFYCSRAALRIGKGLEASSDNRPNMCTKLSLSLSLSISICHVLSVNKYTLPS</sequence>
<proteinExistence type="predicted"/>
<protein>
    <submittedName>
        <fullName evidence="1">Uncharacterized protein</fullName>
    </submittedName>
</protein>
<organism evidence="1 2">
    <name type="scientific">Xenopus laevis</name>
    <name type="common">African clawed frog</name>
    <dbReference type="NCBI Taxonomy" id="8355"/>
    <lineage>
        <taxon>Eukaryota</taxon>
        <taxon>Metazoa</taxon>
        <taxon>Chordata</taxon>
        <taxon>Craniata</taxon>
        <taxon>Vertebrata</taxon>
        <taxon>Euteleostomi</taxon>
        <taxon>Amphibia</taxon>
        <taxon>Batrachia</taxon>
        <taxon>Anura</taxon>
        <taxon>Pipoidea</taxon>
        <taxon>Pipidae</taxon>
        <taxon>Xenopodinae</taxon>
        <taxon>Xenopus</taxon>
        <taxon>Xenopus</taxon>
    </lineage>
</organism>
<reference evidence="2" key="1">
    <citation type="journal article" date="2016" name="Nature">
        <title>Genome evolution in the allotetraploid frog Xenopus laevis.</title>
        <authorList>
            <person name="Session A.M."/>
            <person name="Uno Y."/>
            <person name="Kwon T."/>
            <person name="Chapman J.A."/>
            <person name="Toyoda A."/>
            <person name="Takahashi S."/>
            <person name="Fukui A."/>
            <person name="Hikosaka A."/>
            <person name="Suzuki A."/>
            <person name="Kondo M."/>
            <person name="van Heeringen S.J."/>
            <person name="Quigley I."/>
            <person name="Heinz S."/>
            <person name="Ogino H."/>
            <person name="Ochi H."/>
            <person name="Hellsten U."/>
            <person name="Lyons J.B."/>
            <person name="Simakov O."/>
            <person name="Putnam N."/>
            <person name="Stites J."/>
            <person name="Kuroki Y."/>
            <person name="Tanaka T."/>
            <person name="Michiue T."/>
            <person name="Watanabe M."/>
            <person name="Bogdanovic O."/>
            <person name="Lister R."/>
            <person name="Georgiou G."/>
            <person name="Paranjpe S.S."/>
            <person name="van Kruijsbergen I."/>
            <person name="Shu S."/>
            <person name="Carlson J."/>
            <person name="Kinoshita T."/>
            <person name="Ohta Y."/>
            <person name="Mawaribuchi S."/>
            <person name="Jenkins J."/>
            <person name="Grimwood J."/>
            <person name="Schmutz J."/>
            <person name="Mitros T."/>
            <person name="Mozaffari S.V."/>
            <person name="Suzuki Y."/>
            <person name="Haramoto Y."/>
            <person name="Yamamoto T.S."/>
            <person name="Takagi C."/>
            <person name="Heald R."/>
            <person name="Miller K."/>
            <person name="Haudenschild C."/>
            <person name="Kitzman J."/>
            <person name="Nakayama T."/>
            <person name="Izutsu Y."/>
            <person name="Robert J."/>
            <person name="Fortriede J."/>
            <person name="Burns K."/>
            <person name="Lotay V."/>
            <person name="Karimi K."/>
            <person name="Yasuoka Y."/>
            <person name="Dichmann D.S."/>
            <person name="Flajnik M.F."/>
            <person name="Houston D.W."/>
            <person name="Shendure J."/>
            <person name="DuPasquier L."/>
            <person name="Vize P.D."/>
            <person name="Zorn A.M."/>
            <person name="Ito M."/>
            <person name="Marcotte E.M."/>
            <person name="Wallingford J.B."/>
            <person name="Ito Y."/>
            <person name="Asashima M."/>
            <person name="Ueno N."/>
            <person name="Matsuda Y."/>
            <person name="Veenstra G.J."/>
            <person name="Fujiyama A."/>
            <person name="Harland R.M."/>
            <person name="Taira M."/>
            <person name="Rokhsar D.S."/>
        </authorList>
    </citation>
    <scope>NUCLEOTIDE SEQUENCE [LARGE SCALE GENOMIC DNA]</scope>
    <source>
        <strain evidence="2">J</strain>
    </source>
</reference>
<evidence type="ECO:0000313" key="1">
    <source>
        <dbReference type="EMBL" id="OCT87839.1"/>
    </source>
</evidence>
<accession>A0A974D9D5</accession>